<proteinExistence type="predicted"/>
<dbReference type="AlphaFoldDB" id="A0A3B0C0U3"/>
<dbReference type="InterPro" id="IPR011008">
    <property type="entry name" value="Dimeric_a/b-barrel"/>
</dbReference>
<evidence type="ECO:0000259" key="2">
    <source>
        <dbReference type="PROSITE" id="PS51502"/>
    </source>
</evidence>
<reference evidence="3 4" key="1">
    <citation type="submission" date="2018-10" db="EMBL/GenBank/DDBJ databases">
        <title>Ulvibacterium marinum gen. nov., sp. nov., a novel marine bacterium of the family Flavobacteriaceae, isolated from a culture of the green alga Ulva prolifera.</title>
        <authorList>
            <person name="Zhang Z."/>
        </authorList>
    </citation>
    <scope>NUCLEOTIDE SEQUENCE [LARGE SCALE GENOMIC DNA]</scope>
    <source>
        <strain evidence="3 4">CCMM003</strain>
    </source>
</reference>
<sequence length="117" mass="13873">MKNVCLLFLVCLFNLGCQDFNKFHHVLLYKWSANATNEQKEMFLETFELLPYKIEGMKNVEIATIESSMRDYDLMVHVTFSSRTILEAYQNHPDHQRIVQMADDIILSYSYFQYSTN</sequence>
<dbReference type="PANTHER" id="PTHR33178">
    <property type="match status" value="1"/>
</dbReference>
<keyword evidence="4" id="KW-1185">Reference proteome</keyword>
<protein>
    <submittedName>
        <fullName evidence="3">Dabb family protein</fullName>
    </submittedName>
</protein>
<comment type="caution">
    <text evidence="3">The sequence shown here is derived from an EMBL/GenBank/DDBJ whole genome shotgun (WGS) entry which is preliminary data.</text>
</comment>
<name>A0A3B0C0U3_9FLAO</name>
<dbReference type="SUPFAM" id="SSF54909">
    <property type="entry name" value="Dimeric alpha+beta barrel"/>
    <property type="match status" value="1"/>
</dbReference>
<dbReference type="RefSeq" id="WP_120712094.1">
    <property type="nucleotide sequence ID" value="NZ_RBCJ01000003.1"/>
</dbReference>
<dbReference type="PROSITE" id="PS51502">
    <property type="entry name" value="S_R_A_B_BARREL"/>
    <property type="match status" value="1"/>
</dbReference>
<dbReference type="InterPro" id="IPR044662">
    <property type="entry name" value="HS1/DABB1-like"/>
</dbReference>
<organism evidence="3 4">
    <name type="scientific">Ulvibacterium marinum</name>
    <dbReference type="NCBI Taxonomy" id="2419782"/>
    <lineage>
        <taxon>Bacteria</taxon>
        <taxon>Pseudomonadati</taxon>
        <taxon>Bacteroidota</taxon>
        <taxon>Flavobacteriia</taxon>
        <taxon>Flavobacteriales</taxon>
        <taxon>Flavobacteriaceae</taxon>
        <taxon>Ulvibacterium</taxon>
    </lineage>
</organism>
<feature type="domain" description="Stress-response A/B barrel" evidence="2">
    <location>
        <begin position="23"/>
        <end position="114"/>
    </location>
</feature>
<dbReference type="SMART" id="SM00886">
    <property type="entry name" value="Dabb"/>
    <property type="match status" value="1"/>
</dbReference>
<dbReference type="Gene3D" id="3.30.70.100">
    <property type="match status" value="1"/>
</dbReference>
<dbReference type="EMBL" id="RBCJ01000003">
    <property type="protein sequence ID" value="RKN79283.1"/>
    <property type="molecule type" value="Genomic_DNA"/>
</dbReference>
<comment type="subunit">
    <text evidence="1">Homodimer.</text>
</comment>
<dbReference type="PANTHER" id="PTHR33178:SF10">
    <property type="entry name" value="STRESS-RESPONSE A_B BARREL DOMAIN-CONTAINING PROTEIN"/>
    <property type="match status" value="1"/>
</dbReference>
<dbReference type="InterPro" id="IPR013097">
    <property type="entry name" value="Dabb"/>
</dbReference>
<dbReference type="Proteomes" id="UP000276603">
    <property type="component" value="Unassembled WGS sequence"/>
</dbReference>
<dbReference type="Pfam" id="PF07876">
    <property type="entry name" value="Dabb"/>
    <property type="match status" value="1"/>
</dbReference>
<accession>A0A3B0C0U3</accession>
<gene>
    <name evidence="3" type="ORF">D7Z94_13225</name>
</gene>
<evidence type="ECO:0000256" key="1">
    <source>
        <dbReference type="ARBA" id="ARBA00011738"/>
    </source>
</evidence>
<evidence type="ECO:0000313" key="3">
    <source>
        <dbReference type="EMBL" id="RKN79283.1"/>
    </source>
</evidence>
<evidence type="ECO:0000313" key="4">
    <source>
        <dbReference type="Proteomes" id="UP000276603"/>
    </source>
</evidence>